<evidence type="ECO:0000313" key="2">
    <source>
        <dbReference type="EMBL" id="GIX63429.1"/>
    </source>
</evidence>
<organism evidence="2 3">
    <name type="scientific">Babesia caballi</name>
    <dbReference type="NCBI Taxonomy" id="5871"/>
    <lineage>
        <taxon>Eukaryota</taxon>
        <taxon>Sar</taxon>
        <taxon>Alveolata</taxon>
        <taxon>Apicomplexa</taxon>
        <taxon>Aconoidasida</taxon>
        <taxon>Piroplasmida</taxon>
        <taxon>Babesiidae</taxon>
        <taxon>Babesia</taxon>
    </lineage>
</organism>
<accession>A0AAV4LTU1</accession>
<protein>
    <submittedName>
        <fullName evidence="2">Glucosyl-3-phosphoglycerate synthase</fullName>
    </submittedName>
</protein>
<dbReference type="EMBL" id="BPLF01000002">
    <property type="protein sequence ID" value="GIX63429.1"/>
    <property type="molecule type" value="Genomic_DNA"/>
</dbReference>
<gene>
    <name evidence="2" type="ORF">BcabD6B2_28640</name>
</gene>
<sequence>MTSGAQIQRLLPRLRLLRIHDALYAATDSQQTASKATKELKRLLSAAIEENAVSDETIQQTADCLYDLKACDAAAGARVSRAVELRPNLYTRTLSGGVLWSFYVAGGWSTRRKKAIKSSCAAALNAFLDDLLAIQTDSARIANLDSVFRNLIVVGQCYRLPVSTRARLEQALLDARDSLVPALGHSQAIVNYVSALHSLRVRNETVAEDAATCFVTAASNHEMLSVGSLTKCIKLFQHWSVGPVGAERSVLDILTAQLLTPPPLLAKSPSALVKLYVAASRVPSTGVPATRRGIVPNTDESPDSRPDGEATTDESAPPASSNGVRNLSSLLLSHCCGILRRCNGRNLLLLYNSLSHHLLRDVKTAGSSSGGLSSCVRLVSAEVSDALALDASAEKAPSGPPLKLYDKHDLATLRRAAQVIGAIVETGPTDVTKSVERLLIQRFGVDPNTGK</sequence>
<dbReference type="Proteomes" id="UP001497744">
    <property type="component" value="Unassembled WGS sequence"/>
</dbReference>
<dbReference type="GeneID" id="94194910"/>
<feature type="region of interest" description="Disordered" evidence="1">
    <location>
        <begin position="288"/>
        <end position="322"/>
    </location>
</feature>
<dbReference type="AlphaFoldDB" id="A0AAV4LTU1"/>
<evidence type="ECO:0000256" key="1">
    <source>
        <dbReference type="SAM" id="MobiDB-lite"/>
    </source>
</evidence>
<reference evidence="2 3" key="1">
    <citation type="submission" date="2021-06" db="EMBL/GenBank/DDBJ databases">
        <title>Genome sequence of Babesia caballi.</title>
        <authorList>
            <person name="Yamagishi J."/>
            <person name="Kidaka T."/>
            <person name="Ochi A."/>
        </authorList>
    </citation>
    <scope>NUCLEOTIDE SEQUENCE [LARGE SCALE GENOMIC DNA]</scope>
    <source>
        <strain evidence="2">USDA-D6B2</strain>
    </source>
</reference>
<proteinExistence type="predicted"/>
<evidence type="ECO:0000313" key="3">
    <source>
        <dbReference type="Proteomes" id="UP001497744"/>
    </source>
</evidence>
<dbReference type="RefSeq" id="XP_067715498.1">
    <property type="nucleotide sequence ID" value="XM_067859397.1"/>
</dbReference>
<name>A0AAV4LTU1_BABCB</name>
<comment type="caution">
    <text evidence="2">The sequence shown here is derived from an EMBL/GenBank/DDBJ whole genome shotgun (WGS) entry which is preliminary data.</text>
</comment>
<keyword evidence="3" id="KW-1185">Reference proteome</keyword>